<evidence type="ECO:0000313" key="3">
    <source>
        <dbReference type="Proteomes" id="UP000643610"/>
    </source>
</evidence>
<dbReference type="Proteomes" id="UP000643610">
    <property type="component" value="Unassembled WGS sequence"/>
</dbReference>
<proteinExistence type="predicted"/>
<reference evidence="2 3" key="1">
    <citation type="submission" date="2020-08" db="EMBL/GenBank/DDBJ databases">
        <title>Novel species isolated from subtropical streams in China.</title>
        <authorList>
            <person name="Lu H."/>
        </authorList>
    </citation>
    <scope>NUCLEOTIDE SEQUENCE [LARGE SCALE GENOMIC DNA]</scope>
    <source>
        <strain evidence="2 3">KCTC 52442</strain>
    </source>
</reference>
<dbReference type="RefSeq" id="WP_186891447.1">
    <property type="nucleotide sequence ID" value="NZ_JACOFU010000005.1"/>
</dbReference>
<comment type="caution">
    <text evidence="2">The sequence shown here is derived from an EMBL/GenBank/DDBJ whole genome shotgun (WGS) entry which is preliminary data.</text>
</comment>
<name>A0ABR6XSF2_9BURK</name>
<dbReference type="CDD" id="cd05400">
    <property type="entry name" value="NT_2-5OAS_ClassI-CCAase"/>
    <property type="match status" value="1"/>
</dbReference>
<dbReference type="Pfam" id="PF18144">
    <property type="entry name" value="SMODS"/>
    <property type="match status" value="1"/>
</dbReference>
<accession>A0ABR6XSF2</accession>
<keyword evidence="3" id="KW-1185">Reference proteome</keyword>
<evidence type="ECO:0000313" key="2">
    <source>
        <dbReference type="EMBL" id="MBC3832400.1"/>
    </source>
</evidence>
<dbReference type="InterPro" id="IPR006116">
    <property type="entry name" value="NT_2-5OAS_ClassI-CCAase"/>
</dbReference>
<sequence>MNKNISIFSNRAHISTNSSARFFYLIDAIARNNEPTATQLDSLESSYRSTGDFLSECPEFSDLLQHIHPQGSRQLGTIIRPMNNSRDGFDIDLVARLDRRAMLKYGGENGPSLLLKNLGDALSRYADKHQLGIKRWERCITLEYAGGMCADIAPIIDDPMLATRFGDTHGRIPDRKLKLYDSTNPRGYAKFFDEIAAISPRYIAMEALTKTFDSVRAEIMPLSEPQEVFNRLLSRLVQIMKLHRNLAFSSEGIDQNLIPSSTFITSLAAMCYAKNAINEHFSPLDLMLDIVEDMPTAFQRNVYPDGTEEWVLENPSAPNDNLASGMNTPTKQAAFIWWHERLVSDLRGLLEAIEGRYGMNVLLERIRDAFGERAVTAIQRIESDKFSGLKDVGKISIITAASAPISVQARPHTFFGSK</sequence>
<gene>
    <name evidence="2" type="ORF">H8K33_12825</name>
</gene>
<organism evidence="2 3">
    <name type="scientific">Undibacterium amnicola</name>
    <dbReference type="NCBI Taxonomy" id="1834038"/>
    <lineage>
        <taxon>Bacteria</taxon>
        <taxon>Pseudomonadati</taxon>
        <taxon>Pseudomonadota</taxon>
        <taxon>Betaproteobacteria</taxon>
        <taxon>Burkholderiales</taxon>
        <taxon>Oxalobacteraceae</taxon>
        <taxon>Undibacterium</taxon>
    </lineage>
</organism>
<keyword evidence="1" id="KW-0051">Antiviral defense</keyword>
<evidence type="ECO:0000256" key="1">
    <source>
        <dbReference type="ARBA" id="ARBA00023118"/>
    </source>
</evidence>
<protein>
    <submittedName>
        <fullName evidence="2">Nucleotidyltransferase</fullName>
    </submittedName>
</protein>
<dbReference type="EMBL" id="JACOFU010000005">
    <property type="protein sequence ID" value="MBC3832400.1"/>
    <property type="molecule type" value="Genomic_DNA"/>
</dbReference>